<evidence type="ECO:0000313" key="2">
    <source>
        <dbReference type="Proteomes" id="UP000027590"/>
    </source>
</evidence>
<comment type="caution">
    <text evidence="1">The sequence shown here is derived from an EMBL/GenBank/DDBJ whole genome shotgun (WGS) entry which is preliminary data.</text>
</comment>
<gene>
    <name evidence="1" type="ORF">SACS_1821</name>
</gene>
<dbReference type="EMBL" id="CBLY010000008">
    <property type="protein sequence ID" value="CDG32682.1"/>
    <property type="molecule type" value="Genomic_DNA"/>
</dbReference>
<reference evidence="1 2" key="1">
    <citation type="journal article" date="2014" name="Genome Biol. Evol.">
        <title>Acetic acid bacteria genomes reveal functional traits for adaptation to life in insect guts.</title>
        <authorList>
            <person name="Chouaia B."/>
            <person name="Gaiarsa S."/>
            <person name="Crotti E."/>
            <person name="Comandatore F."/>
            <person name="Degli Esposti M."/>
            <person name="Ricci I."/>
            <person name="Alma A."/>
            <person name="Favia G."/>
            <person name="Bandi C."/>
            <person name="Daffonchio D."/>
        </authorList>
    </citation>
    <scope>NUCLEOTIDE SEQUENCE [LARGE SCALE GENOMIC DNA]</scope>
    <source>
        <strain evidence="2">AM169</strain>
    </source>
</reference>
<accession>A0A7U7G3Y1</accession>
<name>A0A7U7G3Y1_9PROT</name>
<protein>
    <submittedName>
        <fullName evidence="1">Uncharacterized protein</fullName>
    </submittedName>
</protein>
<reference evidence="1 2" key="2">
    <citation type="journal article" date="2014" name="PLoS ONE">
        <title>Evolution of mitochondria reconstructed from the energy metabolism of living bacteria.</title>
        <authorList>
            <person name="Degli Esposti M."/>
            <person name="Chouaia B."/>
            <person name="Comandatore F."/>
            <person name="Crotti E."/>
            <person name="Sassera D."/>
            <person name="Lievens P.M."/>
            <person name="Daffonchio D."/>
            <person name="Bandi C."/>
        </authorList>
    </citation>
    <scope>NUCLEOTIDE SEQUENCE [LARGE SCALE GENOMIC DNA]</scope>
    <source>
        <strain evidence="2">AM169</strain>
    </source>
</reference>
<organism evidence="1 2">
    <name type="scientific">Parasaccharibacter apium</name>
    <dbReference type="NCBI Taxonomy" id="1510841"/>
    <lineage>
        <taxon>Bacteria</taxon>
        <taxon>Pseudomonadati</taxon>
        <taxon>Pseudomonadota</taxon>
        <taxon>Alphaproteobacteria</taxon>
        <taxon>Acetobacterales</taxon>
        <taxon>Acetobacteraceae</taxon>
        <taxon>Parasaccharibacter</taxon>
    </lineage>
</organism>
<dbReference type="AlphaFoldDB" id="A0A7U7G3Y1"/>
<evidence type="ECO:0000313" key="1">
    <source>
        <dbReference type="EMBL" id="CDG32682.1"/>
    </source>
</evidence>
<sequence>MIGCWGGMVHMGDLFLARFMLIILQELHSERRSFVPFRP</sequence>
<dbReference type="Proteomes" id="UP000027590">
    <property type="component" value="Unassembled WGS sequence"/>
</dbReference>
<proteinExistence type="predicted"/>